<dbReference type="Proteomes" id="UP001232750">
    <property type="component" value="Unassembled WGS sequence"/>
</dbReference>
<dbReference type="InterPro" id="IPR000873">
    <property type="entry name" value="AMP-dep_synth/lig_dom"/>
</dbReference>
<feature type="region of interest" description="Disordered" evidence="1">
    <location>
        <begin position="481"/>
        <end position="513"/>
    </location>
</feature>
<gene>
    <name evidence="3" type="ORF">QNJ86_11115</name>
</gene>
<dbReference type="PANTHER" id="PTHR43201:SF32">
    <property type="entry name" value="2-SUCCINYLBENZOATE--COA LIGASE, CHLOROPLASTIC_PEROXISOMAL"/>
    <property type="match status" value="1"/>
</dbReference>
<dbReference type="InterPro" id="IPR013341">
    <property type="entry name" value="Mandelate_racemase_N_dom"/>
</dbReference>
<feature type="compositionally biased region" description="Low complexity" evidence="1">
    <location>
        <begin position="485"/>
        <end position="511"/>
    </location>
</feature>
<feature type="domain" description="Mandelate racemase/muconate lactonizing enzyme C-terminal" evidence="2">
    <location>
        <begin position="737"/>
        <end position="837"/>
    </location>
</feature>
<dbReference type="PROSITE" id="PS00455">
    <property type="entry name" value="AMP_BINDING"/>
    <property type="match status" value="1"/>
</dbReference>
<organism evidence="3 4">
    <name type="scientific">Gordonibacter faecis</name>
    <dbReference type="NCBI Taxonomy" id="3047475"/>
    <lineage>
        <taxon>Bacteria</taxon>
        <taxon>Bacillati</taxon>
        <taxon>Actinomycetota</taxon>
        <taxon>Coriobacteriia</taxon>
        <taxon>Eggerthellales</taxon>
        <taxon>Eggerthellaceae</taxon>
        <taxon>Gordonibacter</taxon>
    </lineage>
</organism>
<evidence type="ECO:0000313" key="3">
    <source>
        <dbReference type="EMBL" id="MDJ1651352.1"/>
    </source>
</evidence>
<sequence length="974" mass="104585">MISAFESMVRRYPQRTCFTYVDEAGSESPFSYREVRMLSAALARHLQAKGVGRGDYVAVDLPNCPLYVLLILAAAYGSFTLVAVNNRLTDSEKLGRVLELERCQGMHVAYRVDESRAESLFNHAVALLAGEERAASSAARAARTSFTARTKAATAAPRSARGLGRATSLRAARRRRDETVRQDALEEIIHFAERAAHVFDAKARALVMFTSGTTGKPKAVALTWDQLFRSAKASSAVLNDANGGLWQAALPLFHIGGFQVIVRALLGYTPFILYRRFDAARVLTDAARSRATHLSVVDKMLQDLLNEDVQGTLKNYRCILLGGSASNPRTLARALAAGARVYASYGMTETSSQIANQLVTSTFDGGLRLLPGYEVRIVGPDAQGFGRLGVKGPGVFEGYLNARAAYTVDGFFLTGDTAALVNGRLYVKERTADMFVSGGENVYPAEIRDKLLRVPGVADAYVFGAPDATWGRRPVAFVEREPQEGAPATGTAPAAGSAAAPAAASPSRGARQGTPLSAKQFASVVRQSLTPQLSKLYQPRHLFALDELPRTGIGKIDRAALEALYEQRIEVTRVTLHRVRLPFLRPFSTAKGALYTRESVIVEVEDHEGRIGLGECVAFPTDWYLPETLDQDVRVLQDVLAPLVLSEAYLHPSEVSASFAACPAAAGFPLAQGALEPALWDLYGKIVGKPLWQLIGGTAPAQCQGAGAQGPLGSAVTSHAATSPSVPAGAVVGIGSPADTVAAVRRCVQAGYRRVKLKVAPGSLAAVRAVRDAFPQLMVTLDANQSFTEQHLDELRALDSCGTAGIEEPLDLRRIATSTSSDAFERLARLQRSLRTPVCLDESIVTAADLARALSHPELRCYALKLAKLGGVQPSLDFVRLARSRGLRVWMGGMYDTGVSKRLHAAFETLPGIDAPGDIGATARYFATDITNPPHTAERGMVTLNRAGHTHGLGCDLNRTALASVLVDRIIIER</sequence>
<dbReference type="SUPFAM" id="SSF51604">
    <property type="entry name" value="Enolase C-terminal domain-like"/>
    <property type="match status" value="1"/>
</dbReference>
<dbReference type="Pfam" id="PF00501">
    <property type="entry name" value="AMP-binding"/>
    <property type="match status" value="1"/>
</dbReference>
<dbReference type="SMART" id="SM00922">
    <property type="entry name" value="MR_MLE"/>
    <property type="match status" value="1"/>
</dbReference>
<proteinExistence type="predicted"/>
<dbReference type="InterPro" id="IPR018110">
    <property type="entry name" value="Mandel_Rmase/mucon_lact_enz_CS"/>
</dbReference>
<keyword evidence="4" id="KW-1185">Reference proteome</keyword>
<dbReference type="InterPro" id="IPR042099">
    <property type="entry name" value="ANL_N_sf"/>
</dbReference>
<dbReference type="Pfam" id="PF13378">
    <property type="entry name" value="MR_MLE_C"/>
    <property type="match status" value="1"/>
</dbReference>
<dbReference type="SUPFAM" id="SSF54826">
    <property type="entry name" value="Enolase N-terminal domain-like"/>
    <property type="match status" value="1"/>
</dbReference>
<dbReference type="InterPro" id="IPR036849">
    <property type="entry name" value="Enolase-like_C_sf"/>
</dbReference>
<dbReference type="InterPro" id="IPR045851">
    <property type="entry name" value="AMP-bd_C_sf"/>
</dbReference>
<dbReference type="InterPro" id="IPR025110">
    <property type="entry name" value="AMP-bd_C"/>
</dbReference>
<evidence type="ECO:0000259" key="2">
    <source>
        <dbReference type="SMART" id="SM00922"/>
    </source>
</evidence>
<comment type="caution">
    <text evidence="3">The sequence shown here is derived from an EMBL/GenBank/DDBJ whole genome shotgun (WGS) entry which is preliminary data.</text>
</comment>
<protein>
    <submittedName>
        <fullName evidence="3">AMP-binding protein</fullName>
    </submittedName>
</protein>
<name>A0ABT7DPM7_9ACTN</name>
<dbReference type="InterPro" id="IPR013342">
    <property type="entry name" value="Mandelate_racemase_C"/>
</dbReference>
<dbReference type="Gene3D" id="3.30.390.10">
    <property type="entry name" value="Enolase-like, N-terminal domain"/>
    <property type="match status" value="1"/>
</dbReference>
<dbReference type="Pfam" id="PF13193">
    <property type="entry name" value="AMP-binding_C"/>
    <property type="match status" value="1"/>
</dbReference>
<dbReference type="SFLD" id="SFLDF00009">
    <property type="entry name" value="o-succinylbenzoate_synthase"/>
    <property type="match status" value="1"/>
</dbReference>
<dbReference type="Gene3D" id="3.20.20.120">
    <property type="entry name" value="Enolase-like C-terminal domain"/>
    <property type="match status" value="1"/>
</dbReference>
<dbReference type="PROSITE" id="PS00908">
    <property type="entry name" value="MR_MLE_1"/>
    <property type="match status" value="1"/>
</dbReference>
<dbReference type="Pfam" id="PF02746">
    <property type="entry name" value="MR_MLE_N"/>
    <property type="match status" value="1"/>
</dbReference>
<dbReference type="Gene3D" id="3.30.300.30">
    <property type="match status" value="1"/>
</dbReference>
<dbReference type="EMBL" id="JASJEU010000022">
    <property type="protein sequence ID" value="MDJ1651352.1"/>
    <property type="molecule type" value="Genomic_DNA"/>
</dbReference>
<dbReference type="SFLD" id="SFLDS00001">
    <property type="entry name" value="Enolase"/>
    <property type="match status" value="1"/>
</dbReference>
<dbReference type="Gene3D" id="3.40.50.12780">
    <property type="entry name" value="N-terminal domain of ligase-like"/>
    <property type="match status" value="1"/>
</dbReference>
<evidence type="ECO:0000256" key="1">
    <source>
        <dbReference type="SAM" id="MobiDB-lite"/>
    </source>
</evidence>
<dbReference type="SUPFAM" id="SSF56801">
    <property type="entry name" value="Acetyl-CoA synthetase-like"/>
    <property type="match status" value="1"/>
</dbReference>
<dbReference type="SFLD" id="SFLDG00180">
    <property type="entry name" value="muconate_cycloisomerase"/>
    <property type="match status" value="1"/>
</dbReference>
<dbReference type="PANTHER" id="PTHR43201">
    <property type="entry name" value="ACYL-COA SYNTHETASE"/>
    <property type="match status" value="1"/>
</dbReference>
<reference evidence="3 4" key="1">
    <citation type="submission" date="2023-05" db="EMBL/GenBank/DDBJ databases">
        <title>Gordonibacter KGMB12511T sp. nov., isolated from faeces of healthy Korean.</title>
        <authorList>
            <person name="Kim H.S."/>
            <person name="Kim J.-S."/>
            <person name="Suh M.K."/>
            <person name="Eom M.K."/>
            <person name="Do H.E."/>
            <person name="Lee J.-S."/>
        </authorList>
    </citation>
    <scope>NUCLEOTIDE SEQUENCE [LARGE SCALE GENOMIC DNA]</scope>
    <source>
        <strain evidence="3 4">KGMB12511</strain>
    </source>
</reference>
<dbReference type="InterPro" id="IPR029065">
    <property type="entry name" value="Enolase_C-like"/>
</dbReference>
<accession>A0ABT7DPM7</accession>
<dbReference type="InterPro" id="IPR020845">
    <property type="entry name" value="AMP-binding_CS"/>
</dbReference>
<evidence type="ECO:0000313" key="4">
    <source>
        <dbReference type="Proteomes" id="UP001232750"/>
    </source>
</evidence>
<dbReference type="InterPro" id="IPR029017">
    <property type="entry name" value="Enolase-like_N"/>
</dbReference>
<dbReference type="RefSeq" id="WP_283832698.1">
    <property type="nucleotide sequence ID" value="NZ_JASJEU010000022.1"/>
</dbReference>